<dbReference type="Proteomes" id="UP000321523">
    <property type="component" value="Unassembled WGS sequence"/>
</dbReference>
<evidence type="ECO:0000313" key="2">
    <source>
        <dbReference type="Proteomes" id="UP000321523"/>
    </source>
</evidence>
<reference evidence="1 2" key="1">
    <citation type="submission" date="2019-07" db="EMBL/GenBank/DDBJ databases">
        <title>Whole genome shotgun sequence of Skermanella aerolata NBRC 106429.</title>
        <authorList>
            <person name="Hosoyama A."/>
            <person name="Uohara A."/>
            <person name="Ohji S."/>
            <person name="Ichikawa N."/>
        </authorList>
    </citation>
    <scope>NUCLEOTIDE SEQUENCE [LARGE SCALE GENOMIC DNA]</scope>
    <source>
        <strain evidence="1 2">NBRC 106429</strain>
    </source>
</reference>
<comment type="caution">
    <text evidence="1">The sequence shown here is derived from an EMBL/GenBank/DDBJ whole genome shotgun (WGS) entry which is preliminary data.</text>
</comment>
<organism evidence="1 2">
    <name type="scientific">Skermanella aerolata</name>
    <dbReference type="NCBI Taxonomy" id="393310"/>
    <lineage>
        <taxon>Bacteria</taxon>
        <taxon>Pseudomonadati</taxon>
        <taxon>Pseudomonadota</taxon>
        <taxon>Alphaproteobacteria</taxon>
        <taxon>Rhodospirillales</taxon>
        <taxon>Azospirillaceae</taxon>
        <taxon>Skermanella</taxon>
    </lineage>
</organism>
<dbReference type="AlphaFoldDB" id="A0A512E0W6"/>
<accession>A0A512E0W6</accession>
<evidence type="ECO:0000313" key="1">
    <source>
        <dbReference type="EMBL" id="GEO42371.1"/>
    </source>
</evidence>
<protein>
    <submittedName>
        <fullName evidence="1">Uncharacterized protein</fullName>
    </submittedName>
</protein>
<gene>
    <name evidence="1" type="ORF">SAE02_65190</name>
</gene>
<proteinExistence type="predicted"/>
<name>A0A512E0W6_9PROT</name>
<sequence>MSSFTSLGRVAANRRNRGQTHAYALHPGLPWGELSPLRPAAPQFQKAIMSGYRKKLDELKSMLVKAEDFSTVQSFFFDHVTCHKTFVQASEPAKNDKLEEILKLIGGQVMGKECSLTGLMMLEVREHSLFHGGVFMNGRIATIIYFSDIDIGMVAVNSGPVPSQMSFARIACLPNNGNVSAASLASGSGTLQ</sequence>
<keyword evidence="2" id="KW-1185">Reference proteome</keyword>
<dbReference type="EMBL" id="BJYZ01000040">
    <property type="protein sequence ID" value="GEO42371.1"/>
    <property type="molecule type" value="Genomic_DNA"/>
</dbReference>